<organism evidence="1 2">
    <name type="scientific">Diversispora epigaea</name>
    <dbReference type="NCBI Taxonomy" id="1348612"/>
    <lineage>
        <taxon>Eukaryota</taxon>
        <taxon>Fungi</taxon>
        <taxon>Fungi incertae sedis</taxon>
        <taxon>Mucoromycota</taxon>
        <taxon>Glomeromycotina</taxon>
        <taxon>Glomeromycetes</taxon>
        <taxon>Diversisporales</taxon>
        <taxon>Diversisporaceae</taxon>
        <taxon>Diversispora</taxon>
    </lineage>
</organism>
<gene>
    <name evidence="1" type="ORF">Glove_74g246</name>
</gene>
<protein>
    <submittedName>
        <fullName evidence="1">Uncharacterized protein</fullName>
    </submittedName>
</protein>
<comment type="caution">
    <text evidence="1">The sequence shown here is derived from an EMBL/GenBank/DDBJ whole genome shotgun (WGS) entry which is preliminary data.</text>
</comment>
<dbReference type="EMBL" id="PQFF01000070">
    <property type="protein sequence ID" value="RHZ84853.1"/>
    <property type="molecule type" value="Genomic_DNA"/>
</dbReference>
<sequence>MSLPANIINVPFPHQLINQVDTNNYPPSNSPDAIYYSNRSVNINMGNSTDATYSNIPVEYSHVSCGPIPSRNYFPDPSNIEQISPGINC</sequence>
<dbReference type="Proteomes" id="UP000266861">
    <property type="component" value="Unassembled WGS sequence"/>
</dbReference>
<reference evidence="1 2" key="1">
    <citation type="submission" date="2018-08" db="EMBL/GenBank/DDBJ databases">
        <title>Genome and evolution of the arbuscular mycorrhizal fungus Diversispora epigaea (formerly Glomus versiforme) and its bacterial endosymbionts.</title>
        <authorList>
            <person name="Sun X."/>
            <person name="Fei Z."/>
            <person name="Harrison M."/>
        </authorList>
    </citation>
    <scope>NUCLEOTIDE SEQUENCE [LARGE SCALE GENOMIC DNA]</scope>
    <source>
        <strain evidence="1 2">IT104</strain>
    </source>
</reference>
<evidence type="ECO:0000313" key="2">
    <source>
        <dbReference type="Proteomes" id="UP000266861"/>
    </source>
</evidence>
<keyword evidence="2" id="KW-1185">Reference proteome</keyword>
<dbReference type="AlphaFoldDB" id="A0A397JIR3"/>
<accession>A0A397JIR3</accession>
<proteinExistence type="predicted"/>
<evidence type="ECO:0000313" key="1">
    <source>
        <dbReference type="EMBL" id="RHZ84853.1"/>
    </source>
</evidence>
<name>A0A397JIR3_9GLOM</name>